<name>A0A2U8WH03_9HYPH</name>
<accession>A0A2U8WH03</accession>
<proteinExistence type="predicted"/>
<keyword evidence="2" id="KW-1185">Reference proteome</keyword>
<gene>
    <name evidence="1" type="ORF">DK419_03205</name>
</gene>
<dbReference type="AlphaFoldDB" id="A0A2U8WH03"/>
<evidence type="ECO:0000313" key="1">
    <source>
        <dbReference type="EMBL" id="AWN45447.1"/>
    </source>
</evidence>
<evidence type="ECO:0000313" key="2">
    <source>
        <dbReference type="Proteomes" id="UP000245444"/>
    </source>
</evidence>
<organism evidence="1 2">
    <name type="scientific">Methylobacterium terrae</name>
    <dbReference type="NCBI Taxonomy" id="2202827"/>
    <lineage>
        <taxon>Bacteria</taxon>
        <taxon>Pseudomonadati</taxon>
        <taxon>Pseudomonadota</taxon>
        <taxon>Alphaproteobacteria</taxon>
        <taxon>Hyphomicrobiales</taxon>
        <taxon>Methylobacteriaceae</taxon>
        <taxon>Methylobacterium</taxon>
    </lineage>
</organism>
<dbReference type="EMBL" id="CP029553">
    <property type="protein sequence ID" value="AWN45447.1"/>
    <property type="molecule type" value="Genomic_DNA"/>
</dbReference>
<dbReference type="KEGG" id="mtea:DK419_03205"/>
<sequence>MPLYRLRSIVHDRGAALSFHDLPVQELPIEAPTVRHAAARVLGQADTMFGDRAGEAWLVAEDGARVWSLSLDARETDEVESVLA</sequence>
<dbReference type="RefSeq" id="WP_109957815.1">
    <property type="nucleotide sequence ID" value="NZ_CP029553.1"/>
</dbReference>
<protein>
    <submittedName>
        <fullName evidence="1">Uncharacterized protein</fullName>
    </submittedName>
</protein>
<dbReference type="Proteomes" id="UP000245444">
    <property type="component" value="Chromosome"/>
</dbReference>
<dbReference type="OrthoDB" id="7999172at2"/>
<reference evidence="1 2" key="1">
    <citation type="submission" date="2018-05" db="EMBL/GenBank/DDBJ databases">
        <title>Complete Genome Sequence of Methylobacterium sp. 17Sr1-28.</title>
        <authorList>
            <person name="Srinivasan S."/>
        </authorList>
    </citation>
    <scope>NUCLEOTIDE SEQUENCE [LARGE SCALE GENOMIC DNA]</scope>
    <source>
        <strain evidence="1 2">17Sr1-28</strain>
    </source>
</reference>